<protein>
    <submittedName>
        <fullName evidence="1">Uncharacterized protein</fullName>
    </submittedName>
</protein>
<sequence length="107" mass="11830">MHKKHPIESSGRTQRVCRKLSTAVDGLSECAGSYPLQWTGSASVQEAIHCSGRAQRVCRKLSTAVDGLSECAGSYPLQWTDSANVQEAVDNGRQFFLFVRLNVFRLK</sequence>
<gene>
    <name evidence="1" type="ORF">FK004_00445</name>
</gene>
<proteinExistence type="predicted"/>
<evidence type="ECO:0000313" key="1">
    <source>
        <dbReference type="EMBL" id="AWG23803.1"/>
    </source>
</evidence>
<dbReference type="EMBL" id="CP020919">
    <property type="protein sequence ID" value="AWG23803.1"/>
    <property type="molecule type" value="Genomic_DNA"/>
</dbReference>
<dbReference type="KEGG" id="fki:FK004_00445"/>
<evidence type="ECO:0000313" key="2">
    <source>
        <dbReference type="Proteomes" id="UP000244677"/>
    </source>
</evidence>
<reference evidence="1 2" key="1">
    <citation type="submission" date="2017-04" db="EMBL/GenBank/DDBJ databases">
        <title>Complete genome sequence of Flavobacterium kingsejong AJ004.</title>
        <authorList>
            <person name="Lee P.C."/>
        </authorList>
    </citation>
    <scope>NUCLEOTIDE SEQUENCE [LARGE SCALE GENOMIC DNA]</scope>
    <source>
        <strain evidence="1 2">AJ004</strain>
    </source>
</reference>
<dbReference type="Proteomes" id="UP000244677">
    <property type="component" value="Chromosome"/>
</dbReference>
<name>A0A2S1LJ68_9FLAO</name>
<accession>A0A2S1LJ68</accession>
<organism evidence="1 2">
    <name type="scientific">Flavobacterium kingsejongi</name>
    <dbReference type="NCBI Taxonomy" id="1678728"/>
    <lineage>
        <taxon>Bacteria</taxon>
        <taxon>Pseudomonadati</taxon>
        <taxon>Bacteroidota</taxon>
        <taxon>Flavobacteriia</taxon>
        <taxon>Flavobacteriales</taxon>
        <taxon>Flavobacteriaceae</taxon>
        <taxon>Flavobacterium</taxon>
    </lineage>
</organism>
<keyword evidence="2" id="KW-1185">Reference proteome</keyword>
<dbReference type="AlphaFoldDB" id="A0A2S1LJ68"/>